<dbReference type="InterPro" id="IPR045584">
    <property type="entry name" value="Pilin-like"/>
</dbReference>
<dbReference type="SUPFAM" id="SSF54523">
    <property type="entry name" value="Pili subunits"/>
    <property type="match status" value="1"/>
</dbReference>
<evidence type="ECO:0000256" key="3">
    <source>
        <dbReference type="ARBA" id="ARBA00022448"/>
    </source>
</evidence>
<evidence type="ECO:0000256" key="9">
    <source>
        <dbReference type="ARBA" id="ARBA00023136"/>
    </source>
</evidence>
<dbReference type="STRING" id="1524254.PHACT_15390"/>
<name>A0A1E8CFP3_9GAMM</name>
<evidence type="ECO:0000256" key="2">
    <source>
        <dbReference type="ARBA" id="ARBA00007246"/>
    </source>
</evidence>
<dbReference type="PIRSF" id="PIRSF002786">
    <property type="entry name" value="XcpX"/>
    <property type="match status" value="1"/>
</dbReference>
<keyword evidence="8" id="KW-1133">Transmembrane helix</keyword>
<evidence type="ECO:0000256" key="1">
    <source>
        <dbReference type="ARBA" id="ARBA00004533"/>
    </source>
</evidence>
<comment type="caution">
    <text evidence="13">The sequence shown here is derived from an EMBL/GenBank/DDBJ whole genome shotgun (WGS) entry which is preliminary data.</text>
</comment>
<keyword evidence="5 10" id="KW-0997">Cell inner membrane</keyword>
<keyword evidence="14" id="KW-1185">Reference proteome</keyword>
<keyword evidence="4 10" id="KW-1003">Cell membrane</keyword>
<dbReference type="InterPro" id="IPR049031">
    <property type="entry name" value="T2SSK_SAM-like_1st"/>
</dbReference>
<dbReference type="AlphaFoldDB" id="A0A1E8CFP3"/>
<keyword evidence="6" id="KW-0812">Transmembrane</keyword>
<evidence type="ECO:0000256" key="7">
    <source>
        <dbReference type="ARBA" id="ARBA00022927"/>
    </source>
</evidence>
<organism evidence="13 14">
    <name type="scientific">Pseudohongiella acticola</name>
    <dbReference type="NCBI Taxonomy" id="1524254"/>
    <lineage>
        <taxon>Bacteria</taxon>
        <taxon>Pseudomonadati</taxon>
        <taxon>Pseudomonadota</taxon>
        <taxon>Gammaproteobacteria</taxon>
        <taxon>Pseudomonadales</taxon>
        <taxon>Pseudohongiellaceae</taxon>
        <taxon>Pseudohongiella</taxon>
    </lineage>
</organism>
<keyword evidence="9 10" id="KW-0472">Membrane</keyword>
<keyword evidence="3 10" id="KW-0813">Transport</keyword>
<accession>A0A1E8CFP3</accession>
<proteinExistence type="inferred from homology"/>
<keyword evidence="7" id="KW-0653">Protein transport</keyword>
<feature type="region of interest" description="Disordered" evidence="11">
    <location>
        <begin position="297"/>
        <end position="321"/>
    </location>
</feature>
<dbReference type="PANTHER" id="PTHR38831:SF1">
    <property type="entry name" value="TYPE II SECRETION SYSTEM PROTEIN K-RELATED"/>
    <property type="match status" value="1"/>
</dbReference>
<evidence type="ECO:0000313" key="13">
    <source>
        <dbReference type="EMBL" id="OFE11219.1"/>
    </source>
</evidence>
<dbReference type="GO" id="GO:0005886">
    <property type="term" value="C:plasma membrane"/>
    <property type="evidence" value="ECO:0007669"/>
    <property type="project" value="UniProtKB-SubCell"/>
</dbReference>
<dbReference type="NCBIfam" id="NF037980">
    <property type="entry name" value="T2SS_GspK"/>
    <property type="match status" value="1"/>
</dbReference>
<dbReference type="OrthoDB" id="5293133at2"/>
<reference evidence="14" key="1">
    <citation type="submission" date="2016-07" db="EMBL/GenBank/DDBJ databases">
        <authorList>
            <person name="Florea S."/>
            <person name="Webb J.S."/>
            <person name="Jaromczyk J."/>
            <person name="Schardl C.L."/>
        </authorList>
    </citation>
    <scope>NUCLEOTIDE SEQUENCE [LARGE SCALE GENOMIC DNA]</scope>
    <source>
        <strain evidence="14">KCTC 42131</strain>
    </source>
</reference>
<evidence type="ECO:0000256" key="5">
    <source>
        <dbReference type="ARBA" id="ARBA00022519"/>
    </source>
</evidence>
<dbReference type="Gene3D" id="3.30.1300.30">
    <property type="entry name" value="GSPII I/J protein-like"/>
    <property type="match status" value="1"/>
</dbReference>
<dbReference type="SUPFAM" id="SSF158544">
    <property type="entry name" value="GspK insert domain-like"/>
    <property type="match status" value="1"/>
</dbReference>
<dbReference type="PANTHER" id="PTHR38831">
    <property type="entry name" value="TYPE II SECRETION SYSTEM PROTEIN K"/>
    <property type="match status" value="1"/>
</dbReference>
<dbReference type="Pfam" id="PF21687">
    <property type="entry name" value="T2SSK_1st"/>
    <property type="match status" value="1"/>
</dbReference>
<evidence type="ECO:0000256" key="6">
    <source>
        <dbReference type="ARBA" id="ARBA00022692"/>
    </source>
</evidence>
<dbReference type="RefSeq" id="WP_070119154.1">
    <property type="nucleotide sequence ID" value="NZ_CAXATG010000006.1"/>
</dbReference>
<comment type="subcellular location">
    <subcellularLocation>
        <location evidence="1 10">Cell inner membrane</location>
    </subcellularLocation>
</comment>
<dbReference type="Gene3D" id="1.10.40.60">
    <property type="entry name" value="EpsJ-like"/>
    <property type="match status" value="2"/>
</dbReference>
<dbReference type="GO" id="GO:0009306">
    <property type="term" value="P:protein secretion"/>
    <property type="evidence" value="ECO:0007669"/>
    <property type="project" value="InterPro"/>
</dbReference>
<evidence type="ECO:0000256" key="11">
    <source>
        <dbReference type="SAM" id="MobiDB-lite"/>
    </source>
</evidence>
<evidence type="ECO:0000256" key="10">
    <source>
        <dbReference type="PIRNR" id="PIRNR002786"/>
    </source>
</evidence>
<dbReference type="InterPro" id="IPR005628">
    <property type="entry name" value="GspK"/>
</dbReference>
<dbReference type="Proteomes" id="UP000175669">
    <property type="component" value="Unassembled WGS sequence"/>
</dbReference>
<evidence type="ECO:0000256" key="8">
    <source>
        <dbReference type="ARBA" id="ARBA00022989"/>
    </source>
</evidence>
<dbReference type="InterPro" id="IPR038072">
    <property type="entry name" value="GspK_central_sf"/>
</dbReference>
<dbReference type="EMBL" id="MASR01000003">
    <property type="protein sequence ID" value="OFE11219.1"/>
    <property type="molecule type" value="Genomic_DNA"/>
</dbReference>
<evidence type="ECO:0000259" key="12">
    <source>
        <dbReference type="Pfam" id="PF21687"/>
    </source>
</evidence>
<protein>
    <recommendedName>
        <fullName evidence="10">Type II secretion system protein K</fullName>
    </recommendedName>
</protein>
<feature type="domain" description="T2SS protein K first SAM-like" evidence="12">
    <location>
        <begin position="112"/>
        <end position="230"/>
    </location>
</feature>
<sequence length="368" mass="39832">MTHRHGNSLTRPTRSRGSALILALLVAGLVAVLAMQFGQAFVLQANRTENGLLQARFNAYLQGAEALAAQVLATDGAESQLDHLQEAWATQLPPFPTDDGWLEVQLIDAQGLYNINNLTVKGQYHDDLSAPPAQRFSEQQKHFIRLLQSFSDYPLSEAQAIEITEAIIDWVDEDDQPAGPGGAESLYYSSEPRVLNAANQVIFDVSELTLVRHMTPELLTRLTPLITALPVSTALNINTAVPRVMGMINATNDLTPLPAESVSALAQYREQTLFSETAELATAPVLQGIGDKIAFNENAGGSSGDGSGGTTEDTSGDSKVAQNRPYGVASEYFIVHASATIGERSRYMMALLFRDENGVRTLSRNFAL</sequence>
<gene>
    <name evidence="13" type="ORF">PHACT_15390</name>
</gene>
<evidence type="ECO:0000313" key="14">
    <source>
        <dbReference type="Proteomes" id="UP000175669"/>
    </source>
</evidence>
<comment type="similarity">
    <text evidence="2 10">Belongs to the GSP K family.</text>
</comment>
<evidence type="ECO:0000256" key="4">
    <source>
        <dbReference type="ARBA" id="ARBA00022475"/>
    </source>
</evidence>